<evidence type="ECO:0000256" key="10">
    <source>
        <dbReference type="ARBA" id="ARBA00022989"/>
    </source>
</evidence>
<sequence>MTSDSSQTKPTGDLEFHGYKRNYYRTFITYLFYVITFGLLRLIFCYCPTWRLYATHSKCNLKIAERLLIVDLYQGLYKSYFVKDIKRVFLGSEDKTIPVYLEDGSVKNVQELRVVWCKKLCYVWDEDNNTFLKLVGLDKNFRCSDFYNFNGFSREEQMLRLACYGYNVIDVPVYTVLELFCIEVLTPFYFFQLFSIVVWFCDHYYHYSTAIILMSVFGIITSIIQTRKNQLSLRRTVHSADKVTVNRGWGFEETSSRDLVPGDVIEISKNGCVMQCDAVLISGTLPVPKTPISKTQNVFNIKEDSFHTLFCGTKVIQTRKQDEKVLAIVLRTGFLTSKGELVRSILYPTPTDFKFDQDSYKVIGILTVIAVIGATYTVVSKSTRSIDLSYIIIKALDLITTVIPPALPYAITVGKLHALRRLKKQDIFCINSRVINVSGTVDCMCFDKTGTLTEDGLDLRVVVPVNDKRFVKPIKDAQDLPDDSVLLHGMASCQSLTSINGELVGDPLDVKMFNATNWCLKDSDNLRAVYNGCKVIKVLRQFPFTSNLQRMSVVVKSSLDFEIFCKGSPEMISSLSLPETVPDTLPSTLCFYTRKGYRVIALGYKRLENLQDLDKLERDVVERDFCFIGLLVLENRIKKATPGLIRCLKDANIKTIMITGDNIETALSVAKECGIISLDEVVATVGVDHAYLSNSLNEFTNITQADEELVQINPPKYLYAMTGTSWTAIKQKFPKRLDEFVRHGVVFARMSGKQKRELIEELKKQGYYTGMCGDGANDCGALKASHVGISLSGEDASAASSFTSKIPDFVENFVKMESNEDLGVPKEIQDCAK</sequence>
<comment type="subcellular location">
    <subcellularLocation>
        <location evidence="1 13">Membrane</location>
        <topology evidence="1 13">Multi-pass membrane protein</topology>
    </subcellularLocation>
</comment>
<dbReference type="InterPro" id="IPR008250">
    <property type="entry name" value="ATPase_P-typ_transduc_dom_A_sf"/>
</dbReference>
<evidence type="ECO:0000313" key="17">
    <source>
        <dbReference type="Proteomes" id="UP001353858"/>
    </source>
</evidence>
<feature type="transmembrane region" description="Helical" evidence="13">
    <location>
        <begin position="362"/>
        <end position="379"/>
    </location>
</feature>
<comment type="caution">
    <text evidence="13">Lacks conserved residue(s) required for the propagation of feature annotation.</text>
</comment>
<dbReference type="PANTHER" id="PTHR45630">
    <property type="entry name" value="CATION-TRANSPORTING ATPASE-RELATED"/>
    <property type="match status" value="1"/>
</dbReference>
<comment type="similarity">
    <text evidence="2 13">Belongs to the cation transport ATPase (P-type) (TC 3.A.3) family. Type V subfamily.</text>
</comment>
<dbReference type="Gene3D" id="3.40.50.1000">
    <property type="entry name" value="HAD superfamily/HAD-like"/>
    <property type="match status" value="1"/>
</dbReference>
<feature type="domain" description="P5B-type ATPase N-terminal" evidence="15">
    <location>
        <begin position="14"/>
        <end position="125"/>
    </location>
</feature>
<keyword evidence="6 13" id="KW-0547">Nucleotide-binding</keyword>
<dbReference type="GO" id="GO:0016887">
    <property type="term" value="F:ATP hydrolysis activity"/>
    <property type="evidence" value="ECO:0007669"/>
    <property type="project" value="InterPro"/>
</dbReference>
<feature type="domain" description="P-type ATPase A" evidence="14">
    <location>
        <begin position="239"/>
        <end position="345"/>
    </location>
</feature>
<dbReference type="GO" id="GO:0005524">
    <property type="term" value="F:ATP binding"/>
    <property type="evidence" value="ECO:0007669"/>
    <property type="project" value="UniProtKB-UniRule"/>
</dbReference>
<evidence type="ECO:0000259" key="15">
    <source>
        <dbReference type="Pfam" id="PF12409"/>
    </source>
</evidence>
<dbReference type="InterPro" id="IPR018303">
    <property type="entry name" value="ATPase_P-typ_P_site"/>
</dbReference>
<keyword evidence="4 13" id="KW-0812">Transmembrane</keyword>
<evidence type="ECO:0000256" key="8">
    <source>
        <dbReference type="ARBA" id="ARBA00022842"/>
    </source>
</evidence>
<dbReference type="InterPro" id="IPR006544">
    <property type="entry name" value="P-type_TPase_V"/>
</dbReference>
<evidence type="ECO:0000256" key="7">
    <source>
        <dbReference type="ARBA" id="ARBA00022840"/>
    </source>
</evidence>
<keyword evidence="17" id="KW-1185">Reference proteome</keyword>
<dbReference type="InterPro" id="IPR023299">
    <property type="entry name" value="ATPase_P-typ_cyto_dom_N"/>
</dbReference>
<name>A0AAN7SQ89_9COLE</name>
<dbReference type="GO" id="GO:0016020">
    <property type="term" value="C:membrane"/>
    <property type="evidence" value="ECO:0007669"/>
    <property type="project" value="UniProtKB-SubCell"/>
</dbReference>
<dbReference type="SFLD" id="SFLDG00002">
    <property type="entry name" value="C1.7:_P-type_atpase_like"/>
    <property type="match status" value="1"/>
</dbReference>
<dbReference type="GO" id="GO:0006874">
    <property type="term" value="P:intracellular calcium ion homeostasis"/>
    <property type="evidence" value="ECO:0007669"/>
    <property type="project" value="TreeGrafter"/>
</dbReference>
<dbReference type="Proteomes" id="UP001353858">
    <property type="component" value="Unassembled WGS sequence"/>
</dbReference>
<dbReference type="AlphaFoldDB" id="A0AAN7SQ89"/>
<proteinExistence type="inferred from homology"/>
<dbReference type="GO" id="GO:0046872">
    <property type="term" value="F:metal ion binding"/>
    <property type="evidence" value="ECO:0007669"/>
    <property type="project" value="UniProtKB-UniRule"/>
</dbReference>
<dbReference type="Gene3D" id="2.70.150.10">
    <property type="entry name" value="Calcium-transporting ATPase, cytoplasmic transduction domain A"/>
    <property type="match status" value="1"/>
</dbReference>
<dbReference type="InterPro" id="IPR036412">
    <property type="entry name" value="HAD-like_sf"/>
</dbReference>
<dbReference type="GO" id="GO:0140358">
    <property type="term" value="F:P-type transmembrane transporter activity"/>
    <property type="evidence" value="ECO:0007669"/>
    <property type="project" value="InterPro"/>
</dbReference>
<dbReference type="Pfam" id="PF13246">
    <property type="entry name" value="Cation_ATPase"/>
    <property type="match status" value="1"/>
</dbReference>
<keyword evidence="7 13" id="KW-0067">ATP-binding</keyword>
<keyword evidence="3" id="KW-0597">Phosphoprotein</keyword>
<dbReference type="InterPro" id="IPR059000">
    <property type="entry name" value="ATPase_P-type_domA"/>
</dbReference>
<dbReference type="Pfam" id="PF00122">
    <property type="entry name" value="E1-E2_ATPase"/>
    <property type="match status" value="1"/>
</dbReference>
<protein>
    <recommendedName>
        <fullName evidence="13">Cation-transporting ATPase</fullName>
        <ecNumber evidence="13">7.2.2.-</ecNumber>
    </recommendedName>
</protein>
<feature type="transmembrane region" description="Helical" evidence="13">
    <location>
        <begin position="204"/>
        <end position="224"/>
    </location>
</feature>
<keyword evidence="10 13" id="KW-1133">Transmembrane helix</keyword>
<dbReference type="SFLD" id="SFLDF00027">
    <property type="entry name" value="p-type_atpase"/>
    <property type="match status" value="1"/>
</dbReference>
<keyword evidence="5 13" id="KW-0479">Metal-binding</keyword>
<gene>
    <name evidence="16" type="ORF">RN001_010261</name>
</gene>
<dbReference type="SFLD" id="SFLDS00003">
    <property type="entry name" value="Haloacid_Dehalogenase"/>
    <property type="match status" value="1"/>
</dbReference>
<dbReference type="EMBL" id="JARPUR010000004">
    <property type="protein sequence ID" value="KAK4877755.1"/>
    <property type="molecule type" value="Genomic_DNA"/>
</dbReference>
<dbReference type="FunFam" id="1.20.1110.10:FF:000023">
    <property type="entry name" value="Cation-transporting ATPase"/>
    <property type="match status" value="1"/>
</dbReference>
<feature type="transmembrane region" description="Helical" evidence="13">
    <location>
        <begin position="176"/>
        <end position="198"/>
    </location>
</feature>
<dbReference type="NCBIfam" id="TIGR01494">
    <property type="entry name" value="ATPase_P-type"/>
    <property type="match status" value="2"/>
</dbReference>
<dbReference type="NCBIfam" id="TIGR01657">
    <property type="entry name" value="P-ATPase-V"/>
    <property type="match status" value="1"/>
</dbReference>
<dbReference type="SUPFAM" id="SSF81653">
    <property type="entry name" value="Calcium ATPase, transduction domain A"/>
    <property type="match status" value="1"/>
</dbReference>
<evidence type="ECO:0000256" key="5">
    <source>
        <dbReference type="ARBA" id="ARBA00022723"/>
    </source>
</evidence>
<evidence type="ECO:0000256" key="3">
    <source>
        <dbReference type="ARBA" id="ARBA00022553"/>
    </source>
</evidence>
<accession>A0AAN7SQ89</accession>
<dbReference type="Gene3D" id="3.40.1110.10">
    <property type="entry name" value="Calcium-transporting ATPase, cytoplasmic domain N"/>
    <property type="match status" value="1"/>
</dbReference>
<dbReference type="InterPro" id="IPR023214">
    <property type="entry name" value="HAD_sf"/>
</dbReference>
<keyword evidence="11 13" id="KW-0472">Membrane</keyword>
<dbReference type="GO" id="GO:0015203">
    <property type="term" value="F:polyamine transmembrane transporter activity"/>
    <property type="evidence" value="ECO:0007669"/>
    <property type="project" value="TreeGrafter"/>
</dbReference>
<comment type="caution">
    <text evidence="16">The sequence shown here is derived from an EMBL/GenBank/DDBJ whole genome shotgun (WGS) entry which is preliminary data.</text>
</comment>
<dbReference type="PANTHER" id="PTHR45630:SF8">
    <property type="entry name" value="CATION-TRANSPORTING ATPASE"/>
    <property type="match status" value="1"/>
</dbReference>
<dbReference type="EC" id="7.2.2.-" evidence="13"/>
<evidence type="ECO:0000313" key="16">
    <source>
        <dbReference type="EMBL" id="KAK4877755.1"/>
    </source>
</evidence>
<comment type="catalytic activity">
    <reaction evidence="12 13">
        <text>ATP + H2O = ADP + phosphate + H(+)</text>
        <dbReference type="Rhea" id="RHEA:13065"/>
        <dbReference type="ChEBI" id="CHEBI:15377"/>
        <dbReference type="ChEBI" id="CHEBI:15378"/>
        <dbReference type="ChEBI" id="CHEBI:30616"/>
        <dbReference type="ChEBI" id="CHEBI:43474"/>
        <dbReference type="ChEBI" id="CHEBI:456216"/>
    </reaction>
</comment>
<keyword evidence="8 13" id="KW-0460">Magnesium</keyword>
<keyword evidence="9 13" id="KW-1278">Translocase</keyword>
<organism evidence="16 17">
    <name type="scientific">Aquatica leii</name>
    <dbReference type="NCBI Taxonomy" id="1421715"/>
    <lineage>
        <taxon>Eukaryota</taxon>
        <taxon>Metazoa</taxon>
        <taxon>Ecdysozoa</taxon>
        <taxon>Arthropoda</taxon>
        <taxon>Hexapoda</taxon>
        <taxon>Insecta</taxon>
        <taxon>Pterygota</taxon>
        <taxon>Neoptera</taxon>
        <taxon>Endopterygota</taxon>
        <taxon>Coleoptera</taxon>
        <taxon>Polyphaga</taxon>
        <taxon>Elateriformia</taxon>
        <taxon>Elateroidea</taxon>
        <taxon>Lampyridae</taxon>
        <taxon>Luciolinae</taxon>
        <taxon>Aquatica</taxon>
    </lineage>
</organism>
<evidence type="ECO:0000256" key="2">
    <source>
        <dbReference type="ARBA" id="ARBA00006000"/>
    </source>
</evidence>
<dbReference type="SUPFAM" id="SSF81660">
    <property type="entry name" value="Metal cation-transporting ATPase, ATP-binding domain N"/>
    <property type="match status" value="1"/>
</dbReference>
<evidence type="ECO:0000256" key="11">
    <source>
        <dbReference type="ARBA" id="ARBA00023136"/>
    </source>
</evidence>
<dbReference type="PRINTS" id="PR00119">
    <property type="entry name" value="CATATPASE"/>
</dbReference>
<dbReference type="InterPro" id="IPR001757">
    <property type="entry name" value="P_typ_ATPase"/>
</dbReference>
<evidence type="ECO:0000256" key="12">
    <source>
        <dbReference type="ARBA" id="ARBA00049360"/>
    </source>
</evidence>
<feature type="transmembrane region" description="Helical" evidence="13">
    <location>
        <begin position="391"/>
        <end position="414"/>
    </location>
</feature>
<dbReference type="InterPro" id="IPR023298">
    <property type="entry name" value="ATPase_P-typ_TM_dom_sf"/>
</dbReference>
<dbReference type="PROSITE" id="PS00154">
    <property type="entry name" value="ATPASE_E1_E2"/>
    <property type="match status" value="1"/>
</dbReference>
<dbReference type="GO" id="GO:0019829">
    <property type="term" value="F:ATPase-coupled monoatomic cation transmembrane transporter activity"/>
    <property type="evidence" value="ECO:0007669"/>
    <property type="project" value="UniProtKB-UniRule"/>
</dbReference>
<evidence type="ECO:0000259" key="14">
    <source>
        <dbReference type="Pfam" id="PF00122"/>
    </source>
</evidence>
<dbReference type="SUPFAM" id="SSF81665">
    <property type="entry name" value="Calcium ATPase, transmembrane domain M"/>
    <property type="match status" value="1"/>
</dbReference>
<dbReference type="InterPro" id="IPR044492">
    <property type="entry name" value="P_typ_ATPase_HD_dom"/>
</dbReference>
<evidence type="ECO:0000256" key="6">
    <source>
        <dbReference type="ARBA" id="ARBA00022741"/>
    </source>
</evidence>
<dbReference type="Pfam" id="PF12409">
    <property type="entry name" value="P5-ATPase"/>
    <property type="match status" value="1"/>
</dbReference>
<evidence type="ECO:0000256" key="9">
    <source>
        <dbReference type="ARBA" id="ARBA00022967"/>
    </source>
</evidence>
<reference evidence="17" key="1">
    <citation type="submission" date="2023-01" db="EMBL/GenBank/DDBJ databases">
        <title>Key to firefly adult light organ development and bioluminescence: homeobox transcription factors regulate luciferase expression and transportation to peroxisome.</title>
        <authorList>
            <person name="Fu X."/>
        </authorList>
    </citation>
    <scope>NUCLEOTIDE SEQUENCE [LARGE SCALE GENOMIC DNA]</scope>
</reference>
<dbReference type="SUPFAM" id="SSF56784">
    <property type="entry name" value="HAD-like"/>
    <property type="match status" value="1"/>
</dbReference>
<evidence type="ECO:0000256" key="1">
    <source>
        <dbReference type="ARBA" id="ARBA00004141"/>
    </source>
</evidence>
<evidence type="ECO:0000256" key="4">
    <source>
        <dbReference type="ARBA" id="ARBA00022692"/>
    </source>
</evidence>
<evidence type="ECO:0000256" key="13">
    <source>
        <dbReference type="RuleBase" id="RU362082"/>
    </source>
</evidence>
<feature type="transmembrane region" description="Helical" evidence="13">
    <location>
        <begin position="27"/>
        <end position="47"/>
    </location>
</feature>
<dbReference type="InterPro" id="IPR047819">
    <property type="entry name" value="P5A-ATPase_N"/>
</dbReference>